<keyword evidence="3" id="KW-1185">Reference proteome</keyword>
<proteinExistence type="predicted"/>
<name>A0A2P6U2P6_CHLSO</name>
<dbReference type="EMBL" id="LHPG02000002">
    <property type="protein sequence ID" value="PRW60583.1"/>
    <property type="molecule type" value="Genomic_DNA"/>
</dbReference>
<dbReference type="OrthoDB" id="520060at2759"/>
<gene>
    <name evidence="2" type="ORF">C2E21_0762</name>
</gene>
<sequence>MKQLVHAPRLNKRLVSDQLEGLDAELRVAEAERRAAEVALEGERRASKAELETAKLKLQAVVAEYLYNQGLLDARGLIEFAEEQLLKDTSLEQRKSLKQLKRSVRWQQLLQQCRELEEAIEKANPSWRGRIPDKAEALYSQLSGRVHQGDMSTVSRVVLVEGPLSREDMRFLKCVADAVSCPCELRYKRLRNAVVEGDHAEQPVAGAEGQ</sequence>
<evidence type="ECO:0000313" key="2">
    <source>
        <dbReference type="EMBL" id="PRW60583.1"/>
    </source>
</evidence>
<reference evidence="2 3" key="1">
    <citation type="journal article" date="2018" name="Plant J.">
        <title>Genome sequences of Chlorella sorokiniana UTEX 1602 and Micractinium conductrix SAG 241.80: implications to maltose excretion by a green alga.</title>
        <authorList>
            <person name="Arriola M.B."/>
            <person name="Velmurugan N."/>
            <person name="Zhang Y."/>
            <person name="Plunkett M.H."/>
            <person name="Hondzo H."/>
            <person name="Barney B.M."/>
        </authorList>
    </citation>
    <scope>NUCLEOTIDE SEQUENCE [LARGE SCALE GENOMIC DNA]</scope>
    <source>
        <strain evidence="3">UTEX 1602</strain>
    </source>
</reference>
<evidence type="ECO:0000256" key="1">
    <source>
        <dbReference type="SAM" id="Coils"/>
    </source>
</evidence>
<organism evidence="2 3">
    <name type="scientific">Chlorella sorokiniana</name>
    <name type="common">Freshwater green alga</name>
    <dbReference type="NCBI Taxonomy" id="3076"/>
    <lineage>
        <taxon>Eukaryota</taxon>
        <taxon>Viridiplantae</taxon>
        <taxon>Chlorophyta</taxon>
        <taxon>core chlorophytes</taxon>
        <taxon>Trebouxiophyceae</taxon>
        <taxon>Chlorellales</taxon>
        <taxon>Chlorellaceae</taxon>
        <taxon>Chlorella clade</taxon>
        <taxon>Chlorella</taxon>
    </lineage>
</organism>
<keyword evidence="1" id="KW-0175">Coiled coil</keyword>
<protein>
    <submittedName>
        <fullName evidence="2">Tail length tape measure</fullName>
    </submittedName>
</protein>
<comment type="caution">
    <text evidence="2">The sequence shown here is derived from an EMBL/GenBank/DDBJ whole genome shotgun (WGS) entry which is preliminary data.</text>
</comment>
<feature type="coiled-coil region" evidence="1">
    <location>
        <begin position="12"/>
        <end position="46"/>
    </location>
</feature>
<dbReference type="Proteomes" id="UP000239899">
    <property type="component" value="Unassembled WGS sequence"/>
</dbReference>
<dbReference type="STRING" id="3076.A0A2P6U2P6"/>
<accession>A0A2P6U2P6</accession>
<evidence type="ECO:0000313" key="3">
    <source>
        <dbReference type="Proteomes" id="UP000239899"/>
    </source>
</evidence>
<dbReference type="AlphaFoldDB" id="A0A2P6U2P6"/>